<accession>A0A9P6IDA1</accession>
<dbReference type="GeneID" id="62159721"/>
<protein>
    <submittedName>
        <fullName evidence="2">Uncharacterized protein</fullName>
    </submittedName>
</protein>
<feature type="chain" id="PRO_5040253916" evidence="1">
    <location>
        <begin position="21"/>
        <end position="101"/>
    </location>
</feature>
<reference evidence="2" key="1">
    <citation type="submission" date="2020-03" db="EMBL/GenBank/DDBJ databases">
        <authorList>
            <person name="He L."/>
        </authorList>
    </citation>
    <scope>NUCLEOTIDE SEQUENCE</scope>
    <source>
        <strain evidence="2">CkLH20</strain>
    </source>
</reference>
<dbReference type="RefSeq" id="XP_038747897.1">
    <property type="nucleotide sequence ID" value="XM_038886647.1"/>
</dbReference>
<feature type="signal peptide" evidence="1">
    <location>
        <begin position="1"/>
        <end position="20"/>
    </location>
</feature>
<proteinExistence type="predicted"/>
<gene>
    <name evidence="2" type="ORF">CkaCkLH20_03928</name>
</gene>
<keyword evidence="3" id="KW-1185">Reference proteome</keyword>
<organism evidence="2 3">
    <name type="scientific">Colletotrichum karsti</name>
    <dbReference type="NCBI Taxonomy" id="1095194"/>
    <lineage>
        <taxon>Eukaryota</taxon>
        <taxon>Fungi</taxon>
        <taxon>Dikarya</taxon>
        <taxon>Ascomycota</taxon>
        <taxon>Pezizomycotina</taxon>
        <taxon>Sordariomycetes</taxon>
        <taxon>Hypocreomycetidae</taxon>
        <taxon>Glomerellales</taxon>
        <taxon>Glomerellaceae</taxon>
        <taxon>Colletotrichum</taxon>
        <taxon>Colletotrichum boninense species complex</taxon>
    </lineage>
</organism>
<dbReference type="EMBL" id="JAATWM020000010">
    <property type="protein sequence ID" value="KAF9878436.1"/>
    <property type="molecule type" value="Genomic_DNA"/>
</dbReference>
<evidence type="ECO:0000313" key="2">
    <source>
        <dbReference type="EMBL" id="KAF9878436.1"/>
    </source>
</evidence>
<evidence type="ECO:0000256" key="1">
    <source>
        <dbReference type="SAM" id="SignalP"/>
    </source>
</evidence>
<sequence length="101" mass="10323">MKFSALVAVLSSSLVALSTAAPTPGAETTPVETYSHIFKRRECPASVPWIDRGSCNGTSCKWGAGNYPCGTGSCVGTGGGDGSCCYFKDGGNDAYCPNGGW</sequence>
<name>A0A9P6IDA1_9PEZI</name>
<evidence type="ECO:0000313" key="3">
    <source>
        <dbReference type="Proteomes" id="UP000781932"/>
    </source>
</evidence>
<dbReference type="Proteomes" id="UP000781932">
    <property type="component" value="Unassembled WGS sequence"/>
</dbReference>
<reference evidence="2" key="2">
    <citation type="submission" date="2020-11" db="EMBL/GenBank/DDBJ databases">
        <title>Whole genome sequencing of Colletotrichum sp.</title>
        <authorList>
            <person name="Li H."/>
        </authorList>
    </citation>
    <scope>NUCLEOTIDE SEQUENCE</scope>
    <source>
        <strain evidence="2">CkLH20</strain>
    </source>
</reference>
<keyword evidence="1" id="KW-0732">Signal</keyword>
<dbReference type="AlphaFoldDB" id="A0A9P6IDA1"/>
<comment type="caution">
    <text evidence="2">The sequence shown here is derived from an EMBL/GenBank/DDBJ whole genome shotgun (WGS) entry which is preliminary data.</text>
</comment>